<name>A0A0A9HH73_ARUDO</name>
<accession>A0A0A9HH73</accession>
<reference evidence="1" key="2">
    <citation type="journal article" date="2015" name="Data Brief">
        <title>Shoot transcriptome of the giant reed, Arundo donax.</title>
        <authorList>
            <person name="Barrero R.A."/>
            <person name="Guerrero F.D."/>
            <person name="Moolhuijzen P."/>
            <person name="Goolsby J.A."/>
            <person name="Tidwell J."/>
            <person name="Bellgard S.E."/>
            <person name="Bellgard M.I."/>
        </authorList>
    </citation>
    <scope>NUCLEOTIDE SEQUENCE</scope>
    <source>
        <tissue evidence="1">Shoot tissue taken approximately 20 cm above the soil surface</tissue>
    </source>
</reference>
<proteinExistence type="predicted"/>
<sequence>MRREKQKNIQIFGLARLRLVEQQWPWQDQDHKGWAGSFIGLFYSRHGVM</sequence>
<organism evidence="1">
    <name type="scientific">Arundo donax</name>
    <name type="common">Giant reed</name>
    <name type="synonym">Donax arundinaceus</name>
    <dbReference type="NCBI Taxonomy" id="35708"/>
    <lineage>
        <taxon>Eukaryota</taxon>
        <taxon>Viridiplantae</taxon>
        <taxon>Streptophyta</taxon>
        <taxon>Embryophyta</taxon>
        <taxon>Tracheophyta</taxon>
        <taxon>Spermatophyta</taxon>
        <taxon>Magnoliopsida</taxon>
        <taxon>Liliopsida</taxon>
        <taxon>Poales</taxon>
        <taxon>Poaceae</taxon>
        <taxon>PACMAD clade</taxon>
        <taxon>Arundinoideae</taxon>
        <taxon>Arundineae</taxon>
        <taxon>Arundo</taxon>
    </lineage>
</organism>
<protein>
    <submittedName>
        <fullName evidence="1">Uncharacterized protein</fullName>
    </submittedName>
</protein>
<evidence type="ECO:0000313" key="1">
    <source>
        <dbReference type="EMBL" id="JAE34201.1"/>
    </source>
</evidence>
<reference evidence="1" key="1">
    <citation type="submission" date="2014-09" db="EMBL/GenBank/DDBJ databases">
        <authorList>
            <person name="Magalhaes I.L.F."/>
            <person name="Oliveira U."/>
            <person name="Santos F.R."/>
            <person name="Vidigal T.H.D.A."/>
            <person name="Brescovit A.D."/>
            <person name="Santos A.J."/>
        </authorList>
    </citation>
    <scope>NUCLEOTIDE SEQUENCE</scope>
    <source>
        <tissue evidence="1">Shoot tissue taken approximately 20 cm above the soil surface</tissue>
    </source>
</reference>
<dbReference type="EMBL" id="GBRH01163695">
    <property type="protein sequence ID" value="JAE34201.1"/>
    <property type="molecule type" value="Transcribed_RNA"/>
</dbReference>
<dbReference type="AlphaFoldDB" id="A0A0A9HH73"/>